<feature type="compositionally biased region" description="Gly residues" evidence="10">
    <location>
        <begin position="1013"/>
        <end position="1028"/>
    </location>
</feature>
<dbReference type="PROSITE" id="PS50082">
    <property type="entry name" value="WD_REPEATS_2"/>
    <property type="match status" value="2"/>
</dbReference>
<feature type="region of interest" description="Disordered" evidence="10">
    <location>
        <begin position="1256"/>
        <end position="1307"/>
    </location>
</feature>
<feature type="compositionally biased region" description="Low complexity" evidence="10">
    <location>
        <begin position="1161"/>
        <end position="1171"/>
    </location>
</feature>
<dbReference type="EMBL" id="CAWUHB010000041">
    <property type="protein sequence ID" value="CAK7227942.1"/>
    <property type="molecule type" value="Genomic_DNA"/>
</dbReference>
<dbReference type="Pfam" id="PF00069">
    <property type="entry name" value="Pkinase"/>
    <property type="match status" value="1"/>
</dbReference>
<dbReference type="InterPro" id="IPR001680">
    <property type="entry name" value="WD40_rpt"/>
</dbReference>
<evidence type="ECO:0000256" key="2">
    <source>
        <dbReference type="ARBA" id="ARBA00022527"/>
    </source>
</evidence>
<feature type="compositionally biased region" description="Low complexity" evidence="10">
    <location>
        <begin position="1836"/>
        <end position="1849"/>
    </location>
</feature>
<evidence type="ECO:0000256" key="9">
    <source>
        <dbReference type="PROSITE-ProRule" id="PRU00221"/>
    </source>
</evidence>
<keyword evidence="6" id="KW-0547">Nucleotide-binding</keyword>
<feature type="region of interest" description="Disordered" evidence="10">
    <location>
        <begin position="1350"/>
        <end position="1378"/>
    </location>
</feature>
<dbReference type="InterPro" id="IPR008271">
    <property type="entry name" value="Ser/Thr_kinase_AS"/>
</dbReference>
<feature type="region of interest" description="Disordered" evidence="10">
    <location>
        <begin position="1119"/>
        <end position="1213"/>
    </location>
</feature>
<dbReference type="Proteomes" id="UP001642405">
    <property type="component" value="Unassembled WGS sequence"/>
</dbReference>
<evidence type="ECO:0000256" key="5">
    <source>
        <dbReference type="ARBA" id="ARBA00022737"/>
    </source>
</evidence>
<feature type="domain" description="Protein kinase" evidence="11">
    <location>
        <begin position="25"/>
        <end position="366"/>
    </location>
</feature>
<keyword evidence="2" id="KW-0723">Serine/threonine-protein kinase</keyword>
<name>A0ABP0C8H9_9PEZI</name>
<feature type="compositionally biased region" description="Low complexity" evidence="10">
    <location>
        <begin position="927"/>
        <end position="939"/>
    </location>
</feature>
<dbReference type="Gene3D" id="1.25.10.10">
    <property type="entry name" value="Leucine-rich Repeat Variant"/>
    <property type="match status" value="2"/>
</dbReference>
<dbReference type="PANTHER" id="PTHR17583:SF0">
    <property type="entry name" value="PHOSPHOINOSITIDE 3-KINASE REGULATORY SUBUNIT 4"/>
    <property type="match status" value="1"/>
</dbReference>
<keyword evidence="7 12" id="KW-0418">Kinase</keyword>
<evidence type="ECO:0000256" key="4">
    <source>
        <dbReference type="ARBA" id="ARBA00022679"/>
    </source>
</evidence>
<dbReference type="PANTHER" id="PTHR17583">
    <property type="entry name" value="PHOSPHOINOSITIDE 3-KINASE REGULATORY SUBUNIT 4"/>
    <property type="match status" value="1"/>
</dbReference>
<feature type="compositionally biased region" description="Low complexity" evidence="10">
    <location>
        <begin position="1192"/>
        <end position="1204"/>
    </location>
</feature>
<dbReference type="SUPFAM" id="SSF50978">
    <property type="entry name" value="WD40 repeat-like"/>
    <property type="match status" value="1"/>
</dbReference>
<evidence type="ECO:0000256" key="10">
    <source>
        <dbReference type="SAM" id="MobiDB-lite"/>
    </source>
</evidence>
<gene>
    <name evidence="12" type="primary">VPS15</name>
    <name evidence="12" type="ORF">SCUCBS95973_006715</name>
</gene>
<dbReference type="InterPro" id="IPR016024">
    <property type="entry name" value="ARM-type_fold"/>
</dbReference>
<dbReference type="EC" id="2.7.11.1" evidence="1"/>
<dbReference type="PROSITE" id="PS50294">
    <property type="entry name" value="WD_REPEATS_REGION"/>
    <property type="match status" value="1"/>
</dbReference>
<dbReference type="SUPFAM" id="SSF48371">
    <property type="entry name" value="ARM repeat"/>
    <property type="match status" value="1"/>
</dbReference>
<evidence type="ECO:0000259" key="11">
    <source>
        <dbReference type="PROSITE" id="PS50011"/>
    </source>
</evidence>
<feature type="region of interest" description="Disordered" evidence="10">
    <location>
        <begin position="424"/>
        <end position="445"/>
    </location>
</feature>
<proteinExistence type="predicted"/>
<feature type="repeat" description="WD" evidence="9">
    <location>
        <begin position="1389"/>
        <end position="1430"/>
    </location>
</feature>
<keyword evidence="4 12" id="KW-0808">Transferase</keyword>
<feature type="compositionally biased region" description="Gly residues" evidence="10">
    <location>
        <begin position="940"/>
        <end position="955"/>
    </location>
</feature>
<feature type="compositionally biased region" description="Pro residues" evidence="10">
    <location>
        <begin position="1063"/>
        <end position="1072"/>
    </location>
</feature>
<evidence type="ECO:0000256" key="7">
    <source>
        <dbReference type="ARBA" id="ARBA00022777"/>
    </source>
</evidence>
<dbReference type="InterPro" id="IPR000719">
    <property type="entry name" value="Prot_kinase_dom"/>
</dbReference>
<sequence length="1903" mass="202795">MGQGYSLTTPSAGSAGIDVPELGDLVYEKSIGAARFMKSIRARHHDGIVLVKVLVKPYTPMSLAAYRDRLVRERRILADVPNALAYQRIVETDTNGFLVRQFLYSSLYDRMSTRPFLEDIEKKWLAFQLLCALRDCHARNVYHGDIKTENVLVTSWNWLYLTDFSAAFKPVLLPDDNPADFSYFFDTSGRRTCYLAPERFVPSATATAAAAAAGLSDDDDDDNLDLEDDNDDDDDDEEGRRNGSQNVRGGSSSQRSGGRRRRAPLAGTPPNRITWAMDVFSAGCVIAELVLEAPIFSLSQLFRYRRGEYDPAVSHLKRIPDRDLADMIAHMIQLDPQKRYAAAEYLDFYRGKVFPDYFYSFLHQYMEVITDPVPGAAAAAVGPFPASGATRNLGEADERIDRVFYDFDKIAYFLGFQDDDVPPDEAKAEARADGTGASKAIERQIPPPLPPPRLGLGLFPVRLSIPTKEHSVRAGAQPTADNGALIFLTLIVASIRNTARAASKIRACDVLLAFAERLTDEAKLDRVLPYLMALLNDRVEMVVVAAVRSITQLLALVRTVSPVNAHVFLEYILPRMQVALLSGGSSSTSLGGSGSGGGGGSGREASPVVRATYAACLGTLATTASRFLEMAARVDRMVGAADDADLEPAGVGSTTTATTATTATTSDDDPAMAGLFDAAQRELVDLFELHTKALIEDADPYVRRAFLASVPDLCLFFGAADANDIIVTHLNTYLNDRDWMLKCAFFDTIVGVATFLGSVSLEEFILPLMVQALTDPEEHVVQSVLQALAELADVGLFSKPMVWELVEVVARFAMHPNIWIREAAARFLAAATTFLSPAQVRCLFLPLVAPYLKPPGLLLPASFSAALHPVQAELVLLDHLQRPLSRAVYDQAVNWAIKADRGVFWKPVQTRRGFPFGMLSGGGGAGSPSSPSNSSNHANGGSGGSGGSGGGGGRDGTPRFLSKIPRNEEDEQWINRLRNLGLATDDEFKLLALREYLWRLSRRKLHEDHGHGNGHGNGHGQGLGGGDGRAPPNLNNIVALRSLGITPQTVLFDEEPQKQAHAPPLPPPPPNPAAGAAGAAGLGIDLNAAPRSIEDALHDASMTIDDPVAKRRRAALNSHRNRLGQQQRAGGGSPAPAVRDGFLTATTTTGSRTNSPRRGADSSPSGDDAASLRSLKVGLSPPVETAGGTAGGTSSSSSPSSSPKPGGGGLSLLRHRPSAMALLNRKDSAAGINNKTGAETAMTEANAFGQVEGRSAFSGSVQSRSSPVPSDDLESVLSDPDGVLHNSGGAGSNGAGGSGSGSRYRAHHTYAGNDPHVLRMLDAMFVDNYPHDVAEFSPMVTPIARKKAAAATASSPTGGNSSSNNNSSSSSATPRTDVWRPAGQMVATFSEHTGAINRVVVSPDHAFFLTGGDDGTVRVWDTQRLERNISHRSRQVHRHGTTSGISGASGPPRVLALCFIENTHCFVSCANDGSVHVVKVEYASELLPGNGAPRYSRLRLLREYQLPRGEWAIWCEHYKHEASSVLVLATNRSRILGIDLRTMTLLFALANPVHHGTPTCFVVDRKRNWLVVATSHGVLDLWDLRFKMRLKGWGIPGGAPVYRLAIHPSKGRGKWLCVAGGTGQGEVTVWDLEKTLCREVYRTGASSAPAATNKDGSVKYNYEPWDVDEDRPEGMLGRFATSIDPAGVGVSGSGAAGTGSAGTGATATTPTFLGGGGGGGDKGVRAMVVGSTAVDEHPRDVRHAFIVTGGSDRKLRFWDLARIENSSVYSGADDAITTNGANGINGTNGRSTFSAAQVTTAMAVNTERPPKMTGGSGSGSAGGVAMTPSNSSKGRAGNAKGNSSSNKNNDGSTSRPSRSTVIAQQQQLLLRSHLDAITDVALLESPYTATVSVDRMGVIFVFS</sequence>
<comment type="caution">
    <text evidence="12">The sequence shown here is derived from an EMBL/GenBank/DDBJ whole genome shotgun (WGS) entry which is preliminary data.</text>
</comment>
<accession>A0ABP0C8H9</accession>
<feature type="compositionally biased region" description="Low complexity" evidence="10">
    <location>
        <begin position="242"/>
        <end position="256"/>
    </location>
</feature>
<dbReference type="InterPro" id="IPR011009">
    <property type="entry name" value="Kinase-like_dom_sf"/>
</dbReference>
<evidence type="ECO:0000313" key="13">
    <source>
        <dbReference type="Proteomes" id="UP001642405"/>
    </source>
</evidence>
<dbReference type="PROSITE" id="PS50011">
    <property type="entry name" value="PROTEIN_KINASE_DOM"/>
    <property type="match status" value="1"/>
</dbReference>
<dbReference type="InterPro" id="IPR011989">
    <property type="entry name" value="ARM-like"/>
</dbReference>
<dbReference type="SMART" id="SM00220">
    <property type="entry name" value="S_TKc"/>
    <property type="match status" value="1"/>
</dbReference>
<dbReference type="CDD" id="cd13980">
    <property type="entry name" value="STKc_Vps15"/>
    <property type="match status" value="1"/>
</dbReference>
<evidence type="ECO:0000256" key="8">
    <source>
        <dbReference type="ARBA" id="ARBA00022840"/>
    </source>
</evidence>
<dbReference type="InterPro" id="IPR055231">
    <property type="entry name" value="2AA_helical"/>
</dbReference>
<dbReference type="Pfam" id="PF22956">
    <property type="entry name" value="VPS15-like_hel"/>
    <property type="match status" value="1"/>
</dbReference>
<dbReference type="Gene3D" id="1.10.510.10">
    <property type="entry name" value="Transferase(Phosphotransferase) domain 1"/>
    <property type="match status" value="2"/>
</dbReference>
<dbReference type="InterPro" id="IPR015943">
    <property type="entry name" value="WD40/YVTN_repeat-like_dom_sf"/>
</dbReference>
<reference evidence="12 13" key="1">
    <citation type="submission" date="2024-01" db="EMBL/GenBank/DDBJ databases">
        <authorList>
            <person name="Allen C."/>
            <person name="Tagirdzhanova G."/>
        </authorList>
    </citation>
    <scope>NUCLEOTIDE SEQUENCE [LARGE SCALE GENOMIC DNA]</scope>
</reference>
<evidence type="ECO:0000256" key="6">
    <source>
        <dbReference type="ARBA" id="ARBA00022741"/>
    </source>
</evidence>
<organism evidence="12 13">
    <name type="scientific">Sporothrix curviconia</name>
    <dbReference type="NCBI Taxonomy" id="1260050"/>
    <lineage>
        <taxon>Eukaryota</taxon>
        <taxon>Fungi</taxon>
        <taxon>Dikarya</taxon>
        <taxon>Ascomycota</taxon>
        <taxon>Pezizomycotina</taxon>
        <taxon>Sordariomycetes</taxon>
        <taxon>Sordariomycetidae</taxon>
        <taxon>Ophiostomatales</taxon>
        <taxon>Ophiostomataceae</taxon>
        <taxon>Sporothrix</taxon>
    </lineage>
</organism>
<evidence type="ECO:0000256" key="3">
    <source>
        <dbReference type="ARBA" id="ARBA00022574"/>
    </source>
</evidence>
<keyword evidence="13" id="KW-1185">Reference proteome</keyword>
<dbReference type="PROSITE" id="PS00108">
    <property type="entry name" value="PROTEIN_KINASE_ST"/>
    <property type="match status" value="1"/>
</dbReference>
<dbReference type="SUPFAM" id="SSF56112">
    <property type="entry name" value="Protein kinase-like (PK-like)"/>
    <property type="match status" value="1"/>
</dbReference>
<protein>
    <recommendedName>
        <fullName evidence="1">non-specific serine/threonine protein kinase</fullName>
        <ecNumber evidence="1">2.7.11.1</ecNumber>
    </recommendedName>
</protein>
<feature type="region of interest" description="Disordered" evidence="10">
    <location>
        <begin position="919"/>
        <end position="966"/>
    </location>
</feature>
<feature type="repeat" description="WD" evidence="9">
    <location>
        <begin position="1745"/>
        <end position="1768"/>
    </location>
</feature>
<feature type="compositionally biased region" description="Gly residues" evidence="10">
    <location>
        <begin position="1288"/>
        <end position="1300"/>
    </location>
</feature>
<feature type="region of interest" description="Disordered" evidence="10">
    <location>
        <begin position="1055"/>
        <end position="1078"/>
    </location>
</feature>
<dbReference type="InterPro" id="IPR036322">
    <property type="entry name" value="WD40_repeat_dom_sf"/>
</dbReference>
<evidence type="ECO:0000256" key="1">
    <source>
        <dbReference type="ARBA" id="ARBA00012513"/>
    </source>
</evidence>
<feature type="region of interest" description="Disordered" evidence="10">
    <location>
        <begin position="211"/>
        <end position="267"/>
    </location>
</feature>
<evidence type="ECO:0000313" key="12">
    <source>
        <dbReference type="EMBL" id="CAK7227942.1"/>
    </source>
</evidence>
<keyword evidence="3 9" id="KW-0853">WD repeat</keyword>
<dbReference type="SMART" id="SM00320">
    <property type="entry name" value="WD40"/>
    <property type="match status" value="6"/>
</dbReference>
<keyword evidence="5" id="KW-0677">Repeat</keyword>
<feature type="compositionally biased region" description="Acidic residues" evidence="10">
    <location>
        <begin position="216"/>
        <end position="237"/>
    </location>
</feature>
<feature type="compositionally biased region" description="Polar residues" evidence="10">
    <location>
        <begin position="1257"/>
        <end position="1268"/>
    </location>
</feature>
<feature type="region of interest" description="Disordered" evidence="10">
    <location>
        <begin position="1009"/>
        <end position="1034"/>
    </location>
</feature>
<dbReference type="Pfam" id="PF00400">
    <property type="entry name" value="WD40"/>
    <property type="match status" value="1"/>
</dbReference>
<dbReference type="Gene3D" id="2.130.10.10">
    <property type="entry name" value="YVTN repeat-like/Quinoprotein amine dehydrogenase"/>
    <property type="match status" value="2"/>
</dbReference>
<dbReference type="InterPro" id="IPR045162">
    <property type="entry name" value="Vps15-like"/>
</dbReference>
<feature type="compositionally biased region" description="Low complexity" evidence="10">
    <location>
        <begin position="1350"/>
        <end position="1376"/>
    </location>
</feature>
<dbReference type="GO" id="GO:0004674">
    <property type="term" value="F:protein serine/threonine kinase activity"/>
    <property type="evidence" value="ECO:0007669"/>
    <property type="project" value="UniProtKB-EC"/>
</dbReference>
<feature type="compositionally biased region" description="Polar residues" evidence="10">
    <location>
        <begin position="1850"/>
        <end position="1862"/>
    </location>
</feature>
<keyword evidence="8" id="KW-0067">ATP-binding</keyword>
<feature type="region of interest" description="Disordered" evidence="10">
    <location>
        <begin position="1804"/>
        <end position="1862"/>
    </location>
</feature>